<feature type="transmembrane region" description="Helical" evidence="12">
    <location>
        <begin position="1117"/>
        <end position="1141"/>
    </location>
</feature>
<comment type="similarity">
    <text evidence="2">Belongs to the cation transport ATPase (P-type) (TC 3.A.3) family. Type V subfamily.</text>
</comment>
<evidence type="ECO:0000256" key="3">
    <source>
        <dbReference type="ARBA" id="ARBA00022692"/>
    </source>
</evidence>
<dbReference type="AlphaFoldDB" id="A0A0S4INU6"/>
<dbReference type="PRINTS" id="PR00119">
    <property type="entry name" value="CATATPASE"/>
</dbReference>
<dbReference type="SUPFAM" id="SSF81660">
    <property type="entry name" value="Metal cation-transporting ATPase, ATP-binding domain N"/>
    <property type="match status" value="1"/>
</dbReference>
<evidence type="ECO:0000256" key="6">
    <source>
        <dbReference type="ARBA" id="ARBA00022840"/>
    </source>
</evidence>
<dbReference type="EMBL" id="CYKH01000036">
    <property type="protein sequence ID" value="CUE63336.1"/>
    <property type="molecule type" value="Genomic_DNA"/>
</dbReference>
<dbReference type="Pfam" id="PF00122">
    <property type="entry name" value="E1-E2_ATPase"/>
    <property type="match status" value="1"/>
</dbReference>
<reference evidence="15" key="1">
    <citation type="submission" date="2015-09" db="EMBL/GenBank/DDBJ databases">
        <authorList>
            <consortium name="Pathogen Informatics"/>
        </authorList>
    </citation>
    <scope>NUCLEOTIDE SEQUENCE [LARGE SCALE GENOMIC DNA]</scope>
    <source>
        <strain evidence="15">Lake Konstanz</strain>
    </source>
</reference>
<dbReference type="GO" id="GO:0005789">
    <property type="term" value="C:endoplasmic reticulum membrane"/>
    <property type="evidence" value="ECO:0007669"/>
    <property type="project" value="TreeGrafter"/>
</dbReference>
<dbReference type="OMA" id="QKTKYVW"/>
<dbReference type="GO" id="GO:0015662">
    <property type="term" value="F:P-type ion transporter activity"/>
    <property type="evidence" value="ECO:0007669"/>
    <property type="project" value="TreeGrafter"/>
</dbReference>
<dbReference type="InterPro" id="IPR001757">
    <property type="entry name" value="P_typ_ATPase"/>
</dbReference>
<evidence type="ECO:0000313" key="15">
    <source>
        <dbReference type="Proteomes" id="UP000051952"/>
    </source>
</evidence>
<evidence type="ECO:0000256" key="10">
    <source>
        <dbReference type="ARBA" id="ARBA00023136"/>
    </source>
</evidence>
<feature type="transmembrane region" description="Helical" evidence="12">
    <location>
        <begin position="1071"/>
        <end position="1097"/>
    </location>
</feature>
<dbReference type="Gene3D" id="3.40.50.1000">
    <property type="entry name" value="HAD superfamily/HAD-like"/>
    <property type="match status" value="1"/>
</dbReference>
<dbReference type="InterPro" id="IPR006544">
    <property type="entry name" value="P-type_TPase_V"/>
</dbReference>
<feature type="region of interest" description="Disordered" evidence="11">
    <location>
        <begin position="921"/>
        <end position="947"/>
    </location>
</feature>
<dbReference type="Pfam" id="PF13246">
    <property type="entry name" value="Cation_ATPase"/>
    <property type="match status" value="1"/>
</dbReference>
<dbReference type="OrthoDB" id="48943at2759"/>
<evidence type="ECO:0000256" key="7">
    <source>
        <dbReference type="ARBA" id="ARBA00022842"/>
    </source>
</evidence>
<sequence>MTLIVSNGVIRQVTLLTRKSLSSWIIVWPFVGLYLIQVVLYNDPELVWDKITYLIYRQYIDFFHAVCFPLLIFFHAFLCLFTVWSVKFKARVQFVTTRDVTLATHILIQTHAHKGDDTIESVQRSAGGVFFVFQQRKWKYSEIKSQFVKPHFPTKHSFEHYAKWKGLLTTSQVEEAIDQFGENKMTITVPEFKDLFVDHALAPFFVFQMFCVLLWCLDEYWMTSLFTGFMMIVMECTVIMQRIRNSKTLRQMAEVPPSKLYIYRQSGKVEMVDSTKLLPMDLIVVPNNAPCPVDAVIISGTSVVNEATLTGESTPQLKEAIDVLPDINLEVKRHSRHMLFAGTEILLSSGSTVIPQISLRGQALAVVVKNGFETKQGKLLRTILHSQGRMSENSGEAFGFIGALVVFALAASGYLLRRGLEDPNRSRWKLFLSCTQIITAVVPPELPMELSLAVNASLLALVKLRVFCTEPFRIPFAGKVDTCCFDKTGTLTTDEMLFAGVDACDGEGIRGKLEKIPQFAEMVLAGCHSLVNVDGQLAGDAMEKAALGALQYKVTKEDTVSKESKNGQSLTTRILARFPFIASLRRMSTIVTVSDDKYVVCKGSAESVHALCKSVPSNYEEIHLEHARRGFRVIALAYRSLTQEERSHSGIANAARDSLERDLTFCGLAIFQCPLKKDAKETIENLQGGSHRCVIITGDSVETAISVGADVSLLRSKHRLISYVRSEGAEVQWRDALTRKEVDPKEVPLKAFRATRRHSEPSDNEWDLCVNAETLTSDQFAKIVSDVGHLVAVWARCAPSQKEDIVSDLKRKGHIVLMAGDGTNDVGALKQAHTGIAVLNSAAVTPQPEKGGEKKAVAATTGAVAAANQDADIPAGLVIPPNFKLTPIPAPLGPKAGFMDNLRHQTALATRKVQIQHLQKMADAQSKGKKDAAAATPAATAQENPSEFLMQSMFNEDDESTGGAPMVKLGDASIAAPFTCKSKALMSVCDIVRMGRSTLVTTLQMYKILALNCLTTAYSMSVLSSDGVRLGDKQMMVSGVIMSICFLCMSRSQPLQKLSPQRPITRVFHPYMVCSILGQFSLHLYSLISSVALVASIDAAAVLAQRNEPETAEFRPTLLNSIVYLMTTLMAATTFAVNYRGEPFMQSITKNRPMFYALCVLVLMVFYLASEADPELNEYLEIVKFPSDDFRNELLSILATDMFGAFAIEKFFLWTMTDA</sequence>
<evidence type="ECO:0000256" key="12">
    <source>
        <dbReference type="SAM" id="Phobius"/>
    </source>
</evidence>
<proteinExistence type="inferred from homology"/>
<keyword evidence="8" id="KW-1278">Translocase</keyword>
<dbReference type="VEuPathDB" id="TriTrypDB:BSAL_50205"/>
<dbReference type="SFLD" id="SFLDF00027">
    <property type="entry name" value="p-type_atpase"/>
    <property type="match status" value="1"/>
</dbReference>
<keyword evidence="3 12" id="KW-0812">Transmembrane</keyword>
<keyword evidence="4" id="KW-0479">Metal-binding</keyword>
<dbReference type="InterPro" id="IPR036412">
    <property type="entry name" value="HAD-like_sf"/>
</dbReference>
<dbReference type="GO" id="GO:0046872">
    <property type="term" value="F:metal ion binding"/>
    <property type="evidence" value="ECO:0007669"/>
    <property type="project" value="UniProtKB-KW"/>
</dbReference>
<accession>A0A0S4INU6</accession>
<dbReference type="InterPro" id="IPR008250">
    <property type="entry name" value="ATPase_P-typ_transduc_dom_A_sf"/>
</dbReference>
<evidence type="ECO:0000256" key="2">
    <source>
        <dbReference type="ARBA" id="ARBA00006000"/>
    </source>
</evidence>
<dbReference type="InterPro" id="IPR018303">
    <property type="entry name" value="ATPase_P-typ_P_site"/>
</dbReference>
<dbReference type="InterPro" id="IPR059000">
    <property type="entry name" value="ATPase_P-type_domA"/>
</dbReference>
<dbReference type="GO" id="GO:0016887">
    <property type="term" value="F:ATP hydrolysis activity"/>
    <property type="evidence" value="ECO:0007669"/>
    <property type="project" value="InterPro"/>
</dbReference>
<evidence type="ECO:0000256" key="9">
    <source>
        <dbReference type="ARBA" id="ARBA00022989"/>
    </source>
</evidence>
<feature type="domain" description="P-type ATPase A" evidence="13">
    <location>
        <begin position="265"/>
        <end position="382"/>
    </location>
</feature>
<keyword evidence="7" id="KW-0460">Magnesium</keyword>
<evidence type="ECO:0000256" key="8">
    <source>
        <dbReference type="ARBA" id="ARBA00022967"/>
    </source>
</evidence>
<evidence type="ECO:0000313" key="14">
    <source>
        <dbReference type="EMBL" id="CUE63336.1"/>
    </source>
</evidence>
<dbReference type="Proteomes" id="UP000051952">
    <property type="component" value="Unassembled WGS sequence"/>
</dbReference>
<dbReference type="PANTHER" id="PTHR45630">
    <property type="entry name" value="CATION-TRANSPORTING ATPASE-RELATED"/>
    <property type="match status" value="1"/>
</dbReference>
<keyword evidence="15" id="KW-1185">Reference proteome</keyword>
<comment type="subcellular location">
    <subcellularLocation>
        <location evidence="1">Membrane</location>
        <topology evidence="1">Multi-pass membrane protein</topology>
    </subcellularLocation>
</comment>
<feature type="transmembrane region" description="Helical" evidence="12">
    <location>
        <begin position="1153"/>
        <end position="1170"/>
    </location>
</feature>
<name>A0A0S4INU6_BODSA</name>
<dbReference type="PROSITE" id="PS00154">
    <property type="entry name" value="ATPASE_E1_E2"/>
    <property type="match status" value="1"/>
</dbReference>
<dbReference type="PANTHER" id="PTHR45630:SF7">
    <property type="entry name" value="ENDOPLASMIC RETICULUM TRANSMEMBRANE HELIX TRANSLOCASE"/>
    <property type="match status" value="1"/>
</dbReference>
<dbReference type="SFLD" id="SFLDG00002">
    <property type="entry name" value="C1.7:_P-type_atpase_like"/>
    <property type="match status" value="1"/>
</dbReference>
<evidence type="ECO:0000259" key="13">
    <source>
        <dbReference type="Pfam" id="PF00122"/>
    </source>
</evidence>
<protein>
    <submittedName>
        <fullName evidence="14">Cation transporting ATPase, putative</fullName>
    </submittedName>
</protein>
<evidence type="ECO:0000256" key="4">
    <source>
        <dbReference type="ARBA" id="ARBA00022723"/>
    </source>
</evidence>
<keyword evidence="6" id="KW-0067">ATP-binding</keyword>
<feature type="transmembrane region" description="Helical" evidence="12">
    <location>
        <begin position="195"/>
        <end position="215"/>
    </location>
</feature>
<dbReference type="InterPro" id="IPR023214">
    <property type="entry name" value="HAD_sf"/>
</dbReference>
<evidence type="ECO:0000256" key="5">
    <source>
        <dbReference type="ARBA" id="ARBA00022741"/>
    </source>
</evidence>
<dbReference type="GO" id="GO:0019829">
    <property type="term" value="F:ATPase-coupled monoatomic cation transmembrane transporter activity"/>
    <property type="evidence" value="ECO:0007669"/>
    <property type="project" value="TreeGrafter"/>
</dbReference>
<feature type="transmembrane region" description="Helical" evidence="12">
    <location>
        <begin position="62"/>
        <end position="84"/>
    </location>
</feature>
<feature type="transmembrane region" description="Helical" evidence="12">
    <location>
        <begin position="397"/>
        <end position="416"/>
    </location>
</feature>
<dbReference type="SUPFAM" id="SSF81665">
    <property type="entry name" value="Calcium ATPase, transmembrane domain M"/>
    <property type="match status" value="1"/>
</dbReference>
<evidence type="ECO:0000256" key="11">
    <source>
        <dbReference type="SAM" id="MobiDB-lite"/>
    </source>
</evidence>
<dbReference type="InterPro" id="IPR023298">
    <property type="entry name" value="ATPase_P-typ_TM_dom_sf"/>
</dbReference>
<dbReference type="GO" id="GO:0006874">
    <property type="term" value="P:intracellular calcium ion homeostasis"/>
    <property type="evidence" value="ECO:0007669"/>
    <property type="project" value="TreeGrafter"/>
</dbReference>
<keyword evidence="9 12" id="KW-1133">Transmembrane helix</keyword>
<dbReference type="NCBIfam" id="TIGR01657">
    <property type="entry name" value="P-ATPase-V"/>
    <property type="match status" value="1"/>
</dbReference>
<dbReference type="InterPro" id="IPR044492">
    <property type="entry name" value="P_typ_ATPase_HD_dom"/>
</dbReference>
<dbReference type="Gene3D" id="3.40.1110.10">
    <property type="entry name" value="Calcium-transporting ATPase, cytoplasmic domain N"/>
    <property type="match status" value="1"/>
</dbReference>
<organism evidence="14 15">
    <name type="scientific">Bodo saltans</name>
    <name type="common">Flagellated protozoan</name>
    <dbReference type="NCBI Taxonomy" id="75058"/>
    <lineage>
        <taxon>Eukaryota</taxon>
        <taxon>Discoba</taxon>
        <taxon>Euglenozoa</taxon>
        <taxon>Kinetoplastea</taxon>
        <taxon>Metakinetoplastina</taxon>
        <taxon>Eubodonida</taxon>
        <taxon>Bodonidae</taxon>
        <taxon>Bodo</taxon>
    </lineage>
</organism>
<dbReference type="GO" id="GO:0005524">
    <property type="term" value="F:ATP binding"/>
    <property type="evidence" value="ECO:0007669"/>
    <property type="project" value="UniProtKB-KW"/>
</dbReference>
<dbReference type="SUPFAM" id="SSF56784">
    <property type="entry name" value="HAD-like"/>
    <property type="match status" value="1"/>
</dbReference>
<keyword evidence="10 12" id="KW-0472">Membrane</keyword>
<dbReference type="NCBIfam" id="TIGR01494">
    <property type="entry name" value="ATPase_P-type"/>
    <property type="match status" value="1"/>
</dbReference>
<evidence type="ECO:0000256" key="1">
    <source>
        <dbReference type="ARBA" id="ARBA00004141"/>
    </source>
</evidence>
<dbReference type="SUPFAM" id="SSF81653">
    <property type="entry name" value="Calcium ATPase, transduction domain A"/>
    <property type="match status" value="1"/>
</dbReference>
<dbReference type="Gene3D" id="2.70.150.10">
    <property type="entry name" value="Calcium-transporting ATPase, cytoplasmic transduction domain A"/>
    <property type="match status" value="1"/>
</dbReference>
<keyword evidence="5" id="KW-0547">Nucleotide-binding</keyword>
<feature type="transmembrane region" description="Helical" evidence="12">
    <location>
        <begin position="21"/>
        <end position="42"/>
    </location>
</feature>
<dbReference type="SFLD" id="SFLDS00003">
    <property type="entry name" value="Haloacid_Dehalogenase"/>
    <property type="match status" value="1"/>
</dbReference>
<dbReference type="InterPro" id="IPR023299">
    <property type="entry name" value="ATPase_P-typ_cyto_dom_N"/>
</dbReference>
<gene>
    <name evidence="14" type="ORF">BSAL_50205</name>
</gene>
<feature type="transmembrane region" description="Helical" evidence="12">
    <location>
        <begin position="221"/>
        <end position="240"/>
    </location>
</feature>